<keyword evidence="3" id="KW-0378">Hydrolase</keyword>
<reference evidence="5" key="2">
    <citation type="submission" date="2020-09" db="EMBL/GenBank/DDBJ databases">
        <authorList>
            <person name="Sun Q."/>
            <person name="Zhou Y."/>
        </authorList>
    </citation>
    <scope>NUCLEOTIDE SEQUENCE</scope>
    <source>
        <strain evidence="5">CGMCC 1.6293</strain>
    </source>
</reference>
<dbReference type="SUPFAM" id="SSF53187">
    <property type="entry name" value="Zn-dependent exopeptidases"/>
    <property type="match status" value="1"/>
</dbReference>
<organism evidence="5 6">
    <name type="scientific">Pseudooceanicola nanhaiensis</name>
    <dbReference type="NCBI Taxonomy" id="375761"/>
    <lineage>
        <taxon>Bacteria</taxon>
        <taxon>Pseudomonadati</taxon>
        <taxon>Pseudomonadota</taxon>
        <taxon>Alphaproteobacteria</taxon>
        <taxon>Rhodobacterales</taxon>
        <taxon>Paracoccaceae</taxon>
        <taxon>Pseudooceanicola</taxon>
    </lineage>
</organism>
<dbReference type="InterPro" id="IPR002933">
    <property type="entry name" value="Peptidase_M20"/>
</dbReference>
<dbReference type="Pfam" id="PF01546">
    <property type="entry name" value="Peptidase_M20"/>
    <property type="match status" value="1"/>
</dbReference>
<evidence type="ECO:0000256" key="2">
    <source>
        <dbReference type="ARBA" id="ARBA00022723"/>
    </source>
</evidence>
<keyword evidence="1" id="KW-0645">Protease</keyword>
<dbReference type="Gene3D" id="3.40.630.10">
    <property type="entry name" value="Zn peptidases"/>
    <property type="match status" value="1"/>
</dbReference>
<evidence type="ECO:0000256" key="1">
    <source>
        <dbReference type="ARBA" id="ARBA00022670"/>
    </source>
</evidence>
<evidence type="ECO:0000313" key="5">
    <source>
        <dbReference type="EMBL" id="GGL90731.1"/>
    </source>
</evidence>
<feature type="domain" description="Peptidase M20 dimerisation" evidence="4">
    <location>
        <begin position="198"/>
        <end position="356"/>
    </location>
</feature>
<dbReference type="AlphaFoldDB" id="A0A917SR59"/>
<dbReference type="Gene3D" id="3.30.70.360">
    <property type="match status" value="1"/>
</dbReference>
<comment type="caution">
    <text evidence="5">The sequence shown here is derived from an EMBL/GenBank/DDBJ whole genome shotgun (WGS) entry which is preliminary data.</text>
</comment>
<dbReference type="Pfam" id="PF07687">
    <property type="entry name" value="M20_dimer"/>
    <property type="match status" value="1"/>
</dbReference>
<keyword evidence="6" id="KW-1185">Reference proteome</keyword>
<protein>
    <recommendedName>
        <fullName evidence="4">Peptidase M20 dimerisation domain-containing protein</fullName>
    </recommendedName>
</protein>
<evidence type="ECO:0000256" key="3">
    <source>
        <dbReference type="ARBA" id="ARBA00022801"/>
    </source>
</evidence>
<dbReference type="NCBIfam" id="NF006579">
    <property type="entry name" value="PRK09104.1"/>
    <property type="match status" value="1"/>
</dbReference>
<dbReference type="PANTHER" id="PTHR43270">
    <property type="entry name" value="BETA-ALA-HIS DIPEPTIDASE"/>
    <property type="match status" value="1"/>
</dbReference>
<dbReference type="EMBL" id="BMLF01000001">
    <property type="protein sequence ID" value="GGL90731.1"/>
    <property type="molecule type" value="Genomic_DNA"/>
</dbReference>
<dbReference type="Proteomes" id="UP000649829">
    <property type="component" value="Unassembled WGS sequence"/>
</dbReference>
<dbReference type="InterPro" id="IPR051458">
    <property type="entry name" value="Cyt/Met_Dipeptidase"/>
</dbReference>
<dbReference type="InterPro" id="IPR011650">
    <property type="entry name" value="Peptidase_M20_dimer"/>
</dbReference>
<keyword evidence="2" id="KW-0479">Metal-binding</keyword>
<name>A0A917SR59_9RHOB</name>
<gene>
    <name evidence="5" type="ORF">GCM10011534_11060</name>
</gene>
<dbReference type="RefSeq" id="WP_028285987.1">
    <property type="nucleotide sequence ID" value="NZ_BMLF01000001.1"/>
</dbReference>
<evidence type="ECO:0000259" key="4">
    <source>
        <dbReference type="Pfam" id="PF07687"/>
    </source>
</evidence>
<dbReference type="PANTHER" id="PTHR43270:SF12">
    <property type="entry name" value="SUCCINYL-DIAMINOPIMELATE DESUCCINYLASE"/>
    <property type="match status" value="1"/>
</dbReference>
<reference evidence="5" key="1">
    <citation type="journal article" date="2014" name="Int. J. Syst. Evol. Microbiol.">
        <title>Complete genome sequence of Corynebacterium casei LMG S-19264T (=DSM 44701T), isolated from a smear-ripened cheese.</title>
        <authorList>
            <consortium name="US DOE Joint Genome Institute (JGI-PGF)"/>
            <person name="Walter F."/>
            <person name="Albersmeier A."/>
            <person name="Kalinowski J."/>
            <person name="Ruckert C."/>
        </authorList>
    </citation>
    <scope>NUCLEOTIDE SEQUENCE</scope>
    <source>
        <strain evidence="5">CGMCC 1.6293</strain>
    </source>
</reference>
<dbReference type="GO" id="GO:0006508">
    <property type="term" value="P:proteolysis"/>
    <property type="evidence" value="ECO:0007669"/>
    <property type="project" value="UniProtKB-KW"/>
</dbReference>
<dbReference type="GO" id="GO:0046872">
    <property type="term" value="F:metal ion binding"/>
    <property type="evidence" value="ECO:0007669"/>
    <property type="project" value="UniProtKB-KW"/>
</dbReference>
<sequence>MSLDAVLSRIDADLPKATERLMELLRIPSISTDPEYKENCNRAAEWLVADLQSLGIPAEKRPTPGHPMVVGHIDGDGPHILFYGHYDVQPVDPLELWDRDPFDPEIQDTDTGKVIRGRGASDDKGQLMTFVEACRAWKHENGSLPCKITFFFEGEEESGSPSLVPFMKEHADELKADLALICDTGLFGEGMPGIITMLRGLLGEELTITGPEKDLHSGMYGGIAMNPIRVLSKIIASLHDETGRCTVPGFYDGVPDLPEDMLNQWNNLGFDPKEFLGAVGLSEPAGEQSHTPLEMIWSRPTCEVNGIWGGYTGSGFKTVLPSKASAKISFRLVGQQDPFKIRESFRDYVQSMLPADCTVEFKGHGNSQASQMETDDPAFEAARVALSEEWPQPAAYIGCGGSIPIAGYFKTILGMDSMLIGFGKDDDQIHSPNEKYDLNSFHKGIRSWARVLDALTKA</sequence>
<proteinExistence type="predicted"/>
<evidence type="ECO:0000313" key="6">
    <source>
        <dbReference type="Proteomes" id="UP000649829"/>
    </source>
</evidence>
<dbReference type="GO" id="GO:0008233">
    <property type="term" value="F:peptidase activity"/>
    <property type="evidence" value="ECO:0007669"/>
    <property type="project" value="UniProtKB-KW"/>
</dbReference>
<accession>A0A917SR59</accession>